<dbReference type="PRINTS" id="PR00034">
    <property type="entry name" value="HTHCRP"/>
</dbReference>
<dbReference type="eggNOG" id="COG0664">
    <property type="taxonomic scope" value="Bacteria"/>
</dbReference>
<dbReference type="SUPFAM" id="SSF51206">
    <property type="entry name" value="cAMP-binding domain-like"/>
    <property type="match status" value="1"/>
</dbReference>
<feature type="domain" description="HTH crp-type" evidence="6">
    <location>
        <begin position="140"/>
        <end position="206"/>
    </location>
</feature>
<evidence type="ECO:0000259" key="6">
    <source>
        <dbReference type="PROSITE" id="PS51063"/>
    </source>
</evidence>
<dbReference type="InterPro" id="IPR012318">
    <property type="entry name" value="HTH_CRP"/>
</dbReference>
<dbReference type="InterPro" id="IPR036388">
    <property type="entry name" value="WH-like_DNA-bd_sf"/>
</dbReference>
<dbReference type="Pfam" id="PF00027">
    <property type="entry name" value="cNMP_binding"/>
    <property type="match status" value="1"/>
</dbReference>
<dbReference type="GO" id="GO:0003677">
    <property type="term" value="F:DNA binding"/>
    <property type="evidence" value="ECO:0007669"/>
    <property type="project" value="UniProtKB-KW"/>
</dbReference>
<dbReference type="Gene3D" id="2.60.120.10">
    <property type="entry name" value="Jelly Rolls"/>
    <property type="match status" value="1"/>
</dbReference>
<dbReference type="PROSITE" id="PS50042">
    <property type="entry name" value="CNMP_BINDING_3"/>
    <property type="match status" value="1"/>
</dbReference>
<feature type="region of interest" description="Disordered" evidence="4">
    <location>
        <begin position="1"/>
        <end position="22"/>
    </location>
</feature>
<gene>
    <name evidence="7" type="ORF">N177_3704</name>
</gene>
<evidence type="ECO:0000256" key="2">
    <source>
        <dbReference type="ARBA" id="ARBA00023125"/>
    </source>
</evidence>
<sequence>MQIATDTQRHETTFQPTSASVAAGTAKRPRLQSFAAHAEVFAEGDAATAVWEIVEGAVMLYKLLPDGRRQVVELLGPGDFFGFGIGDETDCGAETVTAARIHAHDRRSAEESAELQLRLMAHLRRRVRLIHEHTVLLGRKSALERLATFLVGLPAEEVIELALTRQEIADYLGLTIETVSRSFSELRRRGAIVLDRQDRVRLTDREALEELAGFY</sequence>
<evidence type="ECO:0000259" key="5">
    <source>
        <dbReference type="PROSITE" id="PS50042"/>
    </source>
</evidence>
<keyword evidence="3" id="KW-0804">Transcription</keyword>
<keyword evidence="8" id="KW-1185">Reference proteome</keyword>
<dbReference type="SMART" id="SM00100">
    <property type="entry name" value="cNMP"/>
    <property type="match status" value="1"/>
</dbReference>
<dbReference type="PANTHER" id="PTHR24567:SF75">
    <property type="entry name" value="FUMARATE AND NITRATE REDUCTION REGULATORY PROTEIN"/>
    <property type="match status" value="1"/>
</dbReference>
<dbReference type="PROSITE" id="PS51063">
    <property type="entry name" value="HTH_CRP_2"/>
    <property type="match status" value="1"/>
</dbReference>
<dbReference type="InterPro" id="IPR014710">
    <property type="entry name" value="RmlC-like_jellyroll"/>
</dbReference>
<dbReference type="Proteomes" id="UP000017819">
    <property type="component" value="Unassembled WGS sequence"/>
</dbReference>
<dbReference type="InterPro" id="IPR050397">
    <property type="entry name" value="Env_Response_Regulators"/>
</dbReference>
<keyword evidence="1" id="KW-0805">Transcription regulation</keyword>
<dbReference type="Pfam" id="PF13545">
    <property type="entry name" value="HTH_Crp_2"/>
    <property type="match status" value="1"/>
</dbReference>
<comment type="caution">
    <text evidence="7">The sequence shown here is derived from an EMBL/GenBank/DDBJ whole genome shotgun (WGS) entry which is preliminary data.</text>
</comment>
<reference evidence="7 8" key="1">
    <citation type="journal article" date="2014" name="Genome Announc.">
        <title>Draft Genome Sequence of Lutibaculum baratangense Strain AMV1T, Isolated from a Mud Volcano in Andamans, India.</title>
        <authorList>
            <person name="Singh A."/>
            <person name="Sreenivas A."/>
            <person name="Sathyanarayana Reddy G."/>
            <person name="Pinnaka A.K."/>
            <person name="Shivaji S."/>
        </authorList>
    </citation>
    <scope>NUCLEOTIDE SEQUENCE [LARGE SCALE GENOMIC DNA]</scope>
    <source>
        <strain evidence="7 8">AMV1</strain>
    </source>
</reference>
<accession>V4T7H0</accession>
<dbReference type="PANTHER" id="PTHR24567">
    <property type="entry name" value="CRP FAMILY TRANSCRIPTIONAL REGULATORY PROTEIN"/>
    <property type="match status" value="1"/>
</dbReference>
<evidence type="ECO:0000256" key="4">
    <source>
        <dbReference type="SAM" id="MobiDB-lite"/>
    </source>
</evidence>
<protein>
    <submittedName>
        <fullName evidence="7">Transcriptional regulator, Crp/Fnr family</fullName>
    </submittedName>
</protein>
<dbReference type="GO" id="GO:0005829">
    <property type="term" value="C:cytosol"/>
    <property type="evidence" value="ECO:0007669"/>
    <property type="project" value="TreeGrafter"/>
</dbReference>
<proteinExistence type="predicted"/>
<keyword evidence="2" id="KW-0238">DNA-binding</keyword>
<dbReference type="GO" id="GO:0003700">
    <property type="term" value="F:DNA-binding transcription factor activity"/>
    <property type="evidence" value="ECO:0007669"/>
    <property type="project" value="InterPro"/>
</dbReference>
<dbReference type="InterPro" id="IPR018490">
    <property type="entry name" value="cNMP-bd_dom_sf"/>
</dbReference>
<dbReference type="PROSITE" id="PS00042">
    <property type="entry name" value="HTH_CRP_1"/>
    <property type="match status" value="1"/>
</dbReference>
<dbReference type="AlphaFoldDB" id="V4T7H0"/>
<dbReference type="CDD" id="cd00092">
    <property type="entry name" value="HTH_CRP"/>
    <property type="match status" value="1"/>
</dbReference>
<dbReference type="PATRIC" id="fig|631454.5.peg.3657"/>
<organism evidence="7 8">
    <name type="scientific">Lutibaculum baratangense AMV1</name>
    <dbReference type="NCBI Taxonomy" id="631454"/>
    <lineage>
        <taxon>Bacteria</taxon>
        <taxon>Pseudomonadati</taxon>
        <taxon>Pseudomonadota</taxon>
        <taxon>Alphaproteobacteria</taxon>
        <taxon>Hyphomicrobiales</taxon>
        <taxon>Tepidamorphaceae</taxon>
        <taxon>Lutibaculum</taxon>
    </lineage>
</organism>
<dbReference type="SMART" id="SM00419">
    <property type="entry name" value="HTH_CRP"/>
    <property type="match status" value="1"/>
</dbReference>
<evidence type="ECO:0000313" key="7">
    <source>
        <dbReference type="EMBL" id="ESR22568.1"/>
    </source>
</evidence>
<dbReference type="Gene3D" id="1.10.10.10">
    <property type="entry name" value="Winged helix-like DNA-binding domain superfamily/Winged helix DNA-binding domain"/>
    <property type="match status" value="1"/>
</dbReference>
<dbReference type="EMBL" id="AWXZ01000040">
    <property type="protein sequence ID" value="ESR22568.1"/>
    <property type="molecule type" value="Genomic_DNA"/>
</dbReference>
<dbReference type="InterPro" id="IPR000595">
    <property type="entry name" value="cNMP-bd_dom"/>
</dbReference>
<dbReference type="SUPFAM" id="SSF46785">
    <property type="entry name" value="Winged helix' DNA-binding domain"/>
    <property type="match status" value="1"/>
</dbReference>
<dbReference type="InterPro" id="IPR018335">
    <property type="entry name" value="Tscrpt_reg_HTH_Crp-type_CS"/>
</dbReference>
<evidence type="ECO:0000256" key="3">
    <source>
        <dbReference type="ARBA" id="ARBA00023163"/>
    </source>
</evidence>
<evidence type="ECO:0000313" key="8">
    <source>
        <dbReference type="Proteomes" id="UP000017819"/>
    </source>
</evidence>
<dbReference type="STRING" id="631454.N177_3704"/>
<dbReference type="OrthoDB" id="667966at2"/>
<feature type="domain" description="Cyclic nucleotide-binding" evidence="5">
    <location>
        <begin position="34"/>
        <end position="82"/>
    </location>
</feature>
<evidence type="ECO:0000256" key="1">
    <source>
        <dbReference type="ARBA" id="ARBA00023015"/>
    </source>
</evidence>
<dbReference type="InterPro" id="IPR036390">
    <property type="entry name" value="WH_DNA-bd_sf"/>
</dbReference>
<dbReference type="CDD" id="cd00038">
    <property type="entry name" value="CAP_ED"/>
    <property type="match status" value="1"/>
</dbReference>
<dbReference type="RefSeq" id="WP_023433814.1">
    <property type="nucleotide sequence ID" value="NZ_AWXZ01000040.1"/>
</dbReference>
<name>V4T7H0_9HYPH</name>